<keyword evidence="2" id="KW-1185">Reference proteome</keyword>
<gene>
    <name evidence="1" type="ORF">SAMN05660206_10386</name>
</gene>
<sequence>MIKRFTNASFIGKKIHLVFLLSVSTLATINGGG</sequence>
<evidence type="ECO:0000313" key="1">
    <source>
        <dbReference type="EMBL" id="SFS59618.1"/>
    </source>
</evidence>
<reference evidence="1 2" key="1">
    <citation type="submission" date="2016-10" db="EMBL/GenBank/DDBJ databases">
        <authorList>
            <person name="de Groot N.N."/>
        </authorList>
    </citation>
    <scope>NUCLEOTIDE SEQUENCE [LARGE SCALE GENOMIC DNA]</scope>
    <source>
        <strain evidence="1 2">DSM 22789</strain>
    </source>
</reference>
<accession>A0A1I6R546</accession>
<evidence type="ECO:0000313" key="2">
    <source>
        <dbReference type="Proteomes" id="UP000198785"/>
    </source>
</evidence>
<dbReference type="Proteomes" id="UP000198785">
    <property type="component" value="Unassembled WGS sequence"/>
</dbReference>
<protein>
    <submittedName>
        <fullName evidence="1">Uncharacterized protein</fullName>
    </submittedName>
</protein>
<proteinExistence type="predicted"/>
<organism evidence="1 2">
    <name type="scientific">Sphingobacterium wenxiniae</name>
    <dbReference type="NCBI Taxonomy" id="683125"/>
    <lineage>
        <taxon>Bacteria</taxon>
        <taxon>Pseudomonadati</taxon>
        <taxon>Bacteroidota</taxon>
        <taxon>Sphingobacteriia</taxon>
        <taxon>Sphingobacteriales</taxon>
        <taxon>Sphingobacteriaceae</taxon>
        <taxon>Sphingobacterium</taxon>
    </lineage>
</organism>
<name>A0A1I6R546_9SPHI</name>
<dbReference type="AlphaFoldDB" id="A0A1I6R546"/>
<dbReference type="STRING" id="683125.SAMN05660206_10386"/>
<dbReference type="EMBL" id="FOZZ01000003">
    <property type="protein sequence ID" value="SFS59618.1"/>
    <property type="molecule type" value="Genomic_DNA"/>
</dbReference>